<organism evidence="2 3">
    <name type="scientific">Grifola frondosa</name>
    <name type="common">Maitake</name>
    <name type="synonym">Polyporus frondosus</name>
    <dbReference type="NCBI Taxonomy" id="5627"/>
    <lineage>
        <taxon>Eukaryota</taxon>
        <taxon>Fungi</taxon>
        <taxon>Dikarya</taxon>
        <taxon>Basidiomycota</taxon>
        <taxon>Agaricomycotina</taxon>
        <taxon>Agaricomycetes</taxon>
        <taxon>Polyporales</taxon>
        <taxon>Grifolaceae</taxon>
        <taxon>Grifola</taxon>
    </lineage>
</organism>
<feature type="compositionally biased region" description="Low complexity" evidence="1">
    <location>
        <begin position="55"/>
        <end position="69"/>
    </location>
</feature>
<dbReference type="EMBL" id="LUGG01000032">
    <property type="protein sequence ID" value="OBZ66255.1"/>
    <property type="molecule type" value="Genomic_DNA"/>
</dbReference>
<accession>A0A1C7LNB7</accession>
<keyword evidence="3" id="KW-1185">Reference proteome</keyword>
<comment type="caution">
    <text evidence="2">The sequence shown here is derived from an EMBL/GenBank/DDBJ whole genome shotgun (WGS) entry which is preliminary data.</text>
</comment>
<evidence type="ECO:0000313" key="3">
    <source>
        <dbReference type="Proteomes" id="UP000092993"/>
    </source>
</evidence>
<name>A0A1C7LNB7_GRIFR</name>
<evidence type="ECO:0000256" key="1">
    <source>
        <dbReference type="SAM" id="MobiDB-lite"/>
    </source>
</evidence>
<proteinExistence type="predicted"/>
<feature type="region of interest" description="Disordered" evidence="1">
    <location>
        <begin position="51"/>
        <end position="89"/>
    </location>
</feature>
<evidence type="ECO:0000313" key="2">
    <source>
        <dbReference type="EMBL" id="OBZ66255.1"/>
    </source>
</evidence>
<reference evidence="2 3" key="1">
    <citation type="submission" date="2016-03" db="EMBL/GenBank/DDBJ databases">
        <title>Whole genome sequencing of Grifola frondosa 9006-11.</title>
        <authorList>
            <person name="Min B."/>
            <person name="Park H."/>
            <person name="Kim J.-G."/>
            <person name="Cho H."/>
            <person name="Oh Y.-L."/>
            <person name="Kong W.-S."/>
            <person name="Choi I.-G."/>
        </authorList>
    </citation>
    <scope>NUCLEOTIDE SEQUENCE [LARGE SCALE GENOMIC DNA]</scope>
    <source>
        <strain evidence="2 3">9006-11</strain>
    </source>
</reference>
<protein>
    <submittedName>
        <fullName evidence="2">Uncharacterized protein</fullName>
    </submittedName>
</protein>
<dbReference type="Proteomes" id="UP000092993">
    <property type="component" value="Unassembled WGS sequence"/>
</dbReference>
<dbReference type="AlphaFoldDB" id="A0A1C7LNB7"/>
<sequence>MTHILIPTLHPADYLCAISFHLCPLRPGGPSYSAKLDAYRTTWASGMHAGLGIPSSSTSSSDQRGRSSTVRVLPKHDAAHARTSRKLAS</sequence>
<gene>
    <name evidence="2" type="ORF">A0H81_13896</name>
</gene>